<dbReference type="EMBL" id="BARS01042211">
    <property type="protein sequence ID" value="GAG40340.1"/>
    <property type="molecule type" value="Genomic_DNA"/>
</dbReference>
<dbReference type="InterPro" id="IPR018746">
    <property type="entry name" value="DUF2298"/>
</dbReference>
<gene>
    <name evidence="3" type="ORF">S01H1_64066</name>
</gene>
<dbReference type="Pfam" id="PF10060">
    <property type="entry name" value="DUF2298"/>
    <property type="match status" value="1"/>
</dbReference>
<dbReference type="PANTHER" id="PTHR10790:SF51">
    <property type="entry name" value="TETRATRICOPEPTIDE REPEAT PROTEIN"/>
    <property type="match status" value="1"/>
</dbReference>
<feature type="region of interest" description="Disordered" evidence="1">
    <location>
        <begin position="79"/>
        <end position="113"/>
    </location>
</feature>
<feature type="compositionally biased region" description="Gly residues" evidence="1">
    <location>
        <begin position="83"/>
        <end position="95"/>
    </location>
</feature>
<organism evidence="3">
    <name type="scientific">marine sediment metagenome</name>
    <dbReference type="NCBI Taxonomy" id="412755"/>
    <lineage>
        <taxon>unclassified sequences</taxon>
        <taxon>metagenomes</taxon>
        <taxon>ecological metagenomes</taxon>
    </lineage>
</organism>
<keyword evidence="2" id="KW-0472">Membrane</keyword>
<dbReference type="PANTHER" id="PTHR10790">
    <property type="entry name" value="TPR-DOMAIN CONTAINING PROTEIN"/>
    <property type="match status" value="1"/>
</dbReference>
<accession>X0XB85</accession>
<keyword evidence="2" id="KW-0812">Transmembrane</keyword>
<comment type="caution">
    <text evidence="3">The sequence shown here is derived from an EMBL/GenBank/DDBJ whole genome shotgun (WGS) entry which is preliminary data.</text>
</comment>
<protein>
    <submittedName>
        <fullName evidence="3">Uncharacterized protein</fullName>
    </submittedName>
</protein>
<feature type="non-terminal residue" evidence="3">
    <location>
        <position position="1"/>
    </location>
</feature>
<evidence type="ECO:0000256" key="1">
    <source>
        <dbReference type="SAM" id="MobiDB-lite"/>
    </source>
</evidence>
<feature type="transmembrane region" description="Helical" evidence="2">
    <location>
        <begin position="122"/>
        <end position="142"/>
    </location>
</feature>
<dbReference type="AlphaFoldDB" id="X0XB85"/>
<evidence type="ECO:0000313" key="3">
    <source>
        <dbReference type="EMBL" id="GAG40340.1"/>
    </source>
</evidence>
<keyword evidence="2" id="KW-1133">Transmembrane helix</keyword>
<sequence>LRSETFPPHDPWLSGFGISYYYFGYLMMAMLTKLSGVPSPVAFNLGITLLFALTVTGAYALVYNLVEGARALRLRSGQAQGSRGAGGQGGRGAGEQGPFDCAQDRRKGAEEQGKLGDSLTRYLVPLLGPLFVAVLGNLEGVFEVLYSKGLGSAAFWNWLDIKELVSNGRVTGRWFDLGGGWWWWRASRVIHDKDLLGNSMELIDEFPFFSFMLGDMHPHVLALPFVLLALALALNVLRQGARGKEQGSRGAE</sequence>
<feature type="non-terminal residue" evidence="3">
    <location>
        <position position="252"/>
    </location>
</feature>
<feature type="transmembrane region" description="Helical" evidence="2">
    <location>
        <begin position="12"/>
        <end position="31"/>
    </location>
</feature>
<name>X0XB85_9ZZZZ</name>
<reference evidence="3" key="1">
    <citation type="journal article" date="2014" name="Front. Microbiol.">
        <title>High frequency of phylogenetically diverse reductive dehalogenase-homologous genes in deep subseafloor sedimentary metagenomes.</title>
        <authorList>
            <person name="Kawai M."/>
            <person name="Futagami T."/>
            <person name="Toyoda A."/>
            <person name="Takaki Y."/>
            <person name="Nishi S."/>
            <person name="Hori S."/>
            <person name="Arai W."/>
            <person name="Tsubouchi T."/>
            <person name="Morono Y."/>
            <person name="Uchiyama I."/>
            <person name="Ito T."/>
            <person name="Fujiyama A."/>
            <person name="Inagaki F."/>
            <person name="Takami H."/>
        </authorList>
    </citation>
    <scope>NUCLEOTIDE SEQUENCE</scope>
    <source>
        <strain evidence="3">Expedition CK06-06</strain>
    </source>
</reference>
<proteinExistence type="predicted"/>
<feature type="transmembrane region" description="Helical" evidence="2">
    <location>
        <begin position="216"/>
        <end position="237"/>
    </location>
</feature>
<feature type="compositionally biased region" description="Basic and acidic residues" evidence="1">
    <location>
        <begin position="102"/>
        <end position="113"/>
    </location>
</feature>
<feature type="transmembrane region" description="Helical" evidence="2">
    <location>
        <begin position="43"/>
        <end position="66"/>
    </location>
</feature>
<evidence type="ECO:0000256" key="2">
    <source>
        <dbReference type="SAM" id="Phobius"/>
    </source>
</evidence>